<dbReference type="AlphaFoldDB" id="A0A1F7YYQ9"/>
<dbReference type="GO" id="GO:0004222">
    <property type="term" value="F:metalloendopeptidase activity"/>
    <property type="evidence" value="ECO:0007669"/>
    <property type="project" value="TreeGrafter"/>
</dbReference>
<dbReference type="InterPro" id="IPR050570">
    <property type="entry name" value="Cell_wall_metabolism_enzyme"/>
</dbReference>
<dbReference type="Gene3D" id="2.70.70.10">
    <property type="entry name" value="Glucose Permease (Domain IIA)"/>
    <property type="match status" value="1"/>
</dbReference>
<sequence>MSRYFRHVFEHKHMRRLIGSQIAVFVMATSLTPANASSNFEATESVIISTSEVNIKTEGHIQYPLETVKVNQGFFFFHPGVDFEGKTGEPVRPVMAGTVVAIQHSGFAYGNAILIRHGDSFSSLYAHLSKILVSEDQKVDLNTVIGEVGSTGRSSGDHLHLEIRENGRPTNPLSMLPKL</sequence>
<accession>A0A1F7YYQ9</accession>
<protein>
    <recommendedName>
        <fullName evidence="1">M23ase beta-sheet core domain-containing protein</fullName>
    </recommendedName>
</protein>
<dbReference type="Pfam" id="PF01551">
    <property type="entry name" value="Peptidase_M23"/>
    <property type="match status" value="1"/>
</dbReference>
<evidence type="ECO:0000259" key="1">
    <source>
        <dbReference type="Pfam" id="PF01551"/>
    </source>
</evidence>
<organism evidence="2 3">
    <name type="scientific">Candidatus Woesebacteria bacterium RIFCSPHIGHO2_01_FULL_44_21</name>
    <dbReference type="NCBI Taxonomy" id="1802503"/>
    <lineage>
        <taxon>Bacteria</taxon>
        <taxon>Candidatus Woeseibacteriota</taxon>
    </lineage>
</organism>
<dbReference type="PANTHER" id="PTHR21666:SF270">
    <property type="entry name" value="MUREIN HYDROLASE ACTIVATOR ENVC"/>
    <property type="match status" value="1"/>
</dbReference>
<evidence type="ECO:0000313" key="3">
    <source>
        <dbReference type="Proteomes" id="UP000178870"/>
    </source>
</evidence>
<evidence type="ECO:0000313" key="2">
    <source>
        <dbReference type="EMBL" id="OGM31858.1"/>
    </source>
</evidence>
<dbReference type="Proteomes" id="UP000178870">
    <property type="component" value="Unassembled WGS sequence"/>
</dbReference>
<dbReference type="InterPro" id="IPR016047">
    <property type="entry name" value="M23ase_b-sheet_dom"/>
</dbReference>
<proteinExistence type="predicted"/>
<dbReference type="InterPro" id="IPR011055">
    <property type="entry name" value="Dup_hybrid_motif"/>
</dbReference>
<reference evidence="2 3" key="1">
    <citation type="journal article" date="2016" name="Nat. Commun.">
        <title>Thousands of microbial genomes shed light on interconnected biogeochemical processes in an aquifer system.</title>
        <authorList>
            <person name="Anantharaman K."/>
            <person name="Brown C.T."/>
            <person name="Hug L.A."/>
            <person name="Sharon I."/>
            <person name="Castelle C.J."/>
            <person name="Probst A.J."/>
            <person name="Thomas B.C."/>
            <person name="Singh A."/>
            <person name="Wilkins M.J."/>
            <person name="Karaoz U."/>
            <person name="Brodie E.L."/>
            <person name="Williams K.H."/>
            <person name="Hubbard S.S."/>
            <person name="Banfield J.F."/>
        </authorList>
    </citation>
    <scope>NUCLEOTIDE SEQUENCE [LARGE SCALE GENOMIC DNA]</scope>
</reference>
<dbReference type="EMBL" id="MGGP01000020">
    <property type="protein sequence ID" value="OGM31858.1"/>
    <property type="molecule type" value="Genomic_DNA"/>
</dbReference>
<comment type="caution">
    <text evidence="2">The sequence shown here is derived from an EMBL/GenBank/DDBJ whole genome shotgun (WGS) entry which is preliminary data.</text>
</comment>
<dbReference type="SUPFAM" id="SSF51261">
    <property type="entry name" value="Duplicated hybrid motif"/>
    <property type="match status" value="1"/>
</dbReference>
<dbReference type="CDD" id="cd12797">
    <property type="entry name" value="M23_peptidase"/>
    <property type="match status" value="1"/>
</dbReference>
<name>A0A1F7YYQ9_9BACT</name>
<dbReference type="PANTHER" id="PTHR21666">
    <property type="entry name" value="PEPTIDASE-RELATED"/>
    <property type="match status" value="1"/>
</dbReference>
<feature type="domain" description="M23ase beta-sheet core" evidence="1">
    <location>
        <begin position="77"/>
        <end position="172"/>
    </location>
</feature>
<gene>
    <name evidence="2" type="ORF">A2803_01065</name>
</gene>